<feature type="region of interest" description="Disordered" evidence="1">
    <location>
        <begin position="1"/>
        <end position="24"/>
    </location>
</feature>
<dbReference type="EMBL" id="JAFFGZ010000005">
    <property type="protein sequence ID" value="KAK4644522.1"/>
    <property type="molecule type" value="Genomic_DNA"/>
</dbReference>
<dbReference type="Proteomes" id="UP001322138">
    <property type="component" value="Unassembled WGS sequence"/>
</dbReference>
<feature type="transmembrane region" description="Helical" evidence="2">
    <location>
        <begin position="38"/>
        <end position="60"/>
    </location>
</feature>
<evidence type="ECO:0008006" key="5">
    <source>
        <dbReference type="Google" id="ProtNLM"/>
    </source>
</evidence>
<reference evidence="3 4" key="1">
    <citation type="journal article" date="2023" name="bioRxiv">
        <title>High-quality genome assemblies of four members of thePodospora anserinaspecies complex.</title>
        <authorList>
            <person name="Ament-Velasquez S.L."/>
            <person name="Vogan A.A."/>
            <person name="Wallerman O."/>
            <person name="Hartmann F."/>
            <person name="Gautier V."/>
            <person name="Silar P."/>
            <person name="Giraud T."/>
            <person name="Johannesson H."/>
        </authorList>
    </citation>
    <scope>NUCLEOTIDE SEQUENCE [LARGE SCALE GENOMIC DNA]</scope>
    <source>
        <strain evidence="3 4">CBS 112042</strain>
    </source>
</reference>
<keyword evidence="2" id="KW-1133">Transmembrane helix</keyword>
<dbReference type="InterPro" id="IPR036396">
    <property type="entry name" value="Cyt_P450_sf"/>
</dbReference>
<accession>A0ABR0FMH6</accession>
<proteinExistence type="predicted"/>
<organism evidence="3 4">
    <name type="scientific">Podospora bellae-mahoneyi</name>
    <dbReference type="NCBI Taxonomy" id="2093777"/>
    <lineage>
        <taxon>Eukaryota</taxon>
        <taxon>Fungi</taxon>
        <taxon>Dikarya</taxon>
        <taxon>Ascomycota</taxon>
        <taxon>Pezizomycotina</taxon>
        <taxon>Sordariomycetes</taxon>
        <taxon>Sordariomycetidae</taxon>
        <taxon>Sordariales</taxon>
        <taxon>Podosporaceae</taxon>
        <taxon>Podospora</taxon>
    </lineage>
</organism>
<keyword evidence="4" id="KW-1185">Reference proteome</keyword>
<dbReference type="Gene3D" id="1.10.630.10">
    <property type="entry name" value="Cytochrome P450"/>
    <property type="match status" value="1"/>
</dbReference>
<evidence type="ECO:0000256" key="1">
    <source>
        <dbReference type="SAM" id="MobiDB-lite"/>
    </source>
</evidence>
<evidence type="ECO:0000256" key="2">
    <source>
        <dbReference type="SAM" id="Phobius"/>
    </source>
</evidence>
<evidence type="ECO:0000313" key="4">
    <source>
        <dbReference type="Proteomes" id="UP001322138"/>
    </source>
</evidence>
<sequence length="445" mass="49950">MMSSDLSSSHDAWASTPPKATRPNSCCESPNLLGECMFLGFVAILGITCVLLCKLILWLFHIEIDFGQPAWLQWLQRPEKQDVNTWLNGQKSIINFSFAGVSKPQDTLRLRAAANENIALAFNITNSLTTASTSTHKNFLKMASGIINRPGRDWIKLFEKATSTLTAELLRDTSQPLHLAEATRITCLKVVLIDNFQISSGSLPRDSLVIITDEINNQWLKAKSSSEKPVISSLLIHHLTALQRRDPRCLCWPFDQLKPEEILGMIMPQYETLWRVVMVTYILAFHLYPSPTLPSRISSVPECLGTSSLKEREALKLAKEGLRLTPSNKRIYRHTPSSSFKIKADLELMHRHPSIWGPTALEFSPSRFDNLSPLQTEAYLPYSLRPHRCPAFGGFGDRMVTCLVVAMGRVLDTKAGKVFNTEPTKRAGVVDTGRDGLEGWRYQRG</sequence>
<keyword evidence="2" id="KW-0812">Transmembrane</keyword>
<dbReference type="RefSeq" id="XP_062733498.1">
    <property type="nucleotide sequence ID" value="XM_062877700.1"/>
</dbReference>
<gene>
    <name evidence="3" type="ORF">QC761_305520</name>
</gene>
<evidence type="ECO:0000313" key="3">
    <source>
        <dbReference type="EMBL" id="KAK4644522.1"/>
    </source>
</evidence>
<dbReference type="SUPFAM" id="SSF48264">
    <property type="entry name" value="Cytochrome P450"/>
    <property type="match status" value="1"/>
</dbReference>
<dbReference type="CDD" id="cd20626">
    <property type="entry name" value="CYP_Pc22g25500-like"/>
    <property type="match status" value="1"/>
</dbReference>
<dbReference type="GeneID" id="87897182"/>
<keyword evidence="2" id="KW-0472">Membrane</keyword>
<name>A0ABR0FMH6_9PEZI</name>
<feature type="compositionally biased region" description="Polar residues" evidence="1">
    <location>
        <begin position="1"/>
        <end position="10"/>
    </location>
</feature>
<comment type="caution">
    <text evidence="3">The sequence shown here is derived from an EMBL/GenBank/DDBJ whole genome shotgun (WGS) entry which is preliminary data.</text>
</comment>
<protein>
    <recommendedName>
        <fullName evidence="5">Cytochrome P450</fullName>
    </recommendedName>
</protein>